<name>A0A9N9GN22_9GLOM</name>
<sequence>MTRINEIPPFVEEITIENNTEQTIQEILNRDKFKQPIPDKFVKLTNAKKNNWGSTEDLDKPSLLLAEREEVEGAITIENEKEVFIDKPVSEKNAKEELVKRLEELKELRKKVKQLEVLQSKKVSLEEKVNKLEEEIQEKDRQVNHREELIKEGMKIKEQLQKELEEIKTKKRDWRSRKLTQQELQKIKDDVITEKRFPRSEKEKLKNQEAERIKQEQQKVQAEEAKRKNQEEEVKRKEQEFKKRVDEEKKETNPKNDKETGLDNDLQDAKTELQIIKDKLEPYWKQITPITLRGKATKEKLEGLEKHELENYDPQQQAENQKKIEEKEKELEEIRKRFKSEENKQFQISPQILSKFQSTPSFETNTKEKIEALINPIKDNPEFLQEVQTKYQVEDLSSLLANKTPKEVIIIVKRFEYENLSLRDKETKDKEIETYYQKLNQLAKNGKLTEKQINEYLCLEATNRLEKNLISNNKSGTRKDSNKSVIEIVKYATLTTAGVFFTIALVAFVLRHLYHQIRRKKAKKVYRPTYPKNISENELSKLNDLNEE</sequence>
<keyword evidence="1" id="KW-0175">Coiled coil</keyword>
<keyword evidence="3" id="KW-0812">Transmembrane</keyword>
<accession>A0A9N9GN22</accession>
<keyword evidence="5" id="KW-1185">Reference proteome</keyword>
<organism evidence="4 5">
    <name type="scientific">Ambispora leptoticha</name>
    <dbReference type="NCBI Taxonomy" id="144679"/>
    <lineage>
        <taxon>Eukaryota</taxon>
        <taxon>Fungi</taxon>
        <taxon>Fungi incertae sedis</taxon>
        <taxon>Mucoromycota</taxon>
        <taxon>Glomeromycotina</taxon>
        <taxon>Glomeromycetes</taxon>
        <taxon>Archaeosporales</taxon>
        <taxon>Ambisporaceae</taxon>
        <taxon>Ambispora</taxon>
    </lineage>
</organism>
<dbReference type="Proteomes" id="UP000789508">
    <property type="component" value="Unassembled WGS sequence"/>
</dbReference>
<keyword evidence="3" id="KW-0472">Membrane</keyword>
<feature type="region of interest" description="Disordered" evidence="2">
    <location>
        <begin position="190"/>
        <end position="268"/>
    </location>
</feature>
<comment type="caution">
    <text evidence="4">The sequence shown here is derived from an EMBL/GenBank/DDBJ whole genome shotgun (WGS) entry which is preliminary data.</text>
</comment>
<dbReference type="OrthoDB" id="2449200at2759"/>
<reference evidence="4" key="1">
    <citation type="submission" date="2021-06" db="EMBL/GenBank/DDBJ databases">
        <authorList>
            <person name="Kallberg Y."/>
            <person name="Tangrot J."/>
            <person name="Rosling A."/>
        </authorList>
    </citation>
    <scope>NUCLEOTIDE SEQUENCE</scope>
    <source>
        <strain evidence="4">FL130A</strain>
    </source>
</reference>
<evidence type="ECO:0000313" key="4">
    <source>
        <dbReference type="EMBL" id="CAG8617662.1"/>
    </source>
</evidence>
<protein>
    <submittedName>
        <fullName evidence="4">10594_t:CDS:1</fullName>
    </submittedName>
</protein>
<dbReference type="AlphaFoldDB" id="A0A9N9GN22"/>
<dbReference type="EMBL" id="CAJVPS010005706">
    <property type="protein sequence ID" value="CAG8617662.1"/>
    <property type="molecule type" value="Genomic_DNA"/>
</dbReference>
<gene>
    <name evidence="4" type="ORF">ALEPTO_LOCUS8823</name>
</gene>
<feature type="coiled-coil region" evidence="1">
    <location>
        <begin position="315"/>
        <end position="344"/>
    </location>
</feature>
<evidence type="ECO:0000256" key="2">
    <source>
        <dbReference type="SAM" id="MobiDB-lite"/>
    </source>
</evidence>
<feature type="transmembrane region" description="Helical" evidence="3">
    <location>
        <begin position="491"/>
        <end position="514"/>
    </location>
</feature>
<proteinExistence type="predicted"/>
<evidence type="ECO:0000256" key="3">
    <source>
        <dbReference type="SAM" id="Phobius"/>
    </source>
</evidence>
<evidence type="ECO:0000313" key="5">
    <source>
        <dbReference type="Proteomes" id="UP000789508"/>
    </source>
</evidence>
<evidence type="ECO:0000256" key="1">
    <source>
        <dbReference type="SAM" id="Coils"/>
    </source>
</evidence>
<keyword evidence="3" id="KW-1133">Transmembrane helix</keyword>